<dbReference type="SUPFAM" id="SSF57184">
    <property type="entry name" value="Growth factor receptor domain"/>
    <property type="match status" value="1"/>
</dbReference>
<evidence type="ECO:0000256" key="2">
    <source>
        <dbReference type="SAM" id="Phobius"/>
    </source>
</evidence>
<keyword evidence="2" id="KW-1133">Transmembrane helix</keyword>
<gene>
    <name evidence="4" type="ORF">ECRASSUSDP1_LOCUS12870</name>
</gene>
<dbReference type="SUPFAM" id="SSF51126">
    <property type="entry name" value="Pectin lyase-like"/>
    <property type="match status" value="1"/>
</dbReference>
<organism evidence="4 5">
    <name type="scientific">Euplotes crassus</name>
    <dbReference type="NCBI Taxonomy" id="5936"/>
    <lineage>
        <taxon>Eukaryota</taxon>
        <taxon>Sar</taxon>
        <taxon>Alveolata</taxon>
        <taxon>Ciliophora</taxon>
        <taxon>Intramacronucleata</taxon>
        <taxon>Spirotrichea</taxon>
        <taxon>Hypotrichia</taxon>
        <taxon>Euplotida</taxon>
        <taxon>Euplotidae</taxon>
        <taxon>Moneuplotes</taxon>
    </lineage>
</organism>
<proteinExistence type="predicted"/>
<dbReference type="InterPro" id="IPR006212">
    <property type="entry name" value="Furin_repeat"/>
</dbReference>
<sequence length="2072" mass="231447">MLIATILFIGMVVCCPDGTFEYNKGCMPCDSSCKTCSSNTTCDTCEPFMRFDSATSLCTHCADGEYYDDTYLICRSCPSTCTGKCNYRETCLSCVAGESLDLDTLTCISDCAASQIKLEGNNLSIDSACRTLAYYIDQHSDELLELGTKDYPYRTMKSVSSEILNFMSHKEVDITIYLKDDVYMEDNTLLIVNMTGVNITTHPDVLSLSKRSRLIPSKFPQPGVSQKARFHLLKTADLPYQDALDAGNFTATELSQASTPTSIMVIRSGIAFSSIDLYREEVDYNENILFARGLYLQNKTCSFSDMLINITGVFWESYDPYNVYIRNLEIDTYSLWNMFYVRMLCNYPEAYKTPTVDIDGFHLFTSTDRTIPRNPLGFGANIPGNWTIKNLIAEDFYCQTTALAATFYYTFQDVCIPEDDLPQYGHFENFRIAVDNKYGDRFNLVASDMTNPHYRKTYQKYINMHTHNFHQTTFIPMFFNGSPLDEFEMIGYNFYNSSLLTDLFVVSGFSKAVMGTIDSDQGLFQNITSFSGNLMTFASVGSIDIKNIKISNYTGGLAESMSFISLLNSADTPTAIEGIEVEQSNFFNGGIITIQTDLDKVEIKDISISSSTMRSGIALFQINTIRCMLVSNILVSNLHASLSEDELSTIFRVTAFDLQGDLNSTVDTFLASGLGVSLLKFGSLVNENSNSKELEFKDFTVKDSVVSSSRSIISTENLETTSNFHLILTNLQTSNITFSSTGDLLLFNHALLLPITIQDSTFTSLRSAAISIVSSRSTAGLTNSVVFDNCSFTEIYSPALSLIKVSEESIASFTRSNFFRVSVGFDVSGIIEVTENAVVRFRETNFTENSAVVATLLTVQSGAYVELDTCVVANNFAVTNGVFAVTSNGYLTIRSSTIFENSAIRAPIGQIFDAAKESVIDNCRIYNNSVISPSEFVAETSGGCSKLCYLDTSLVANIIENKLHEIDEGFYIIEILSGSLQIINNSLITDQNGVLNLFMSSLVVDSSTLNRIIFSRSPMRITSSTLELKNALLTGITGNFEKEIFLVNDESTLIVQNLTYEQSSMKLFTVLTGEVNIEKLTANNISNFHTLIHIYSAHTVMLNSLIFQNLETTTDYVVKIESSNNTSFDTVSLKDFNKTVIYLSKSNAEMIQNINISNCFKAMEFIESTIKHMRGSVLSKSGDLNNLITGGAIKIMNSNVKITDTSFINNTAGVGGAIEFGCQSVDLCSLKLENVTFSHNAASVQGGAISYNMNRPEILSSVFENNSAQYGPDLASYPIKVRIKDQPNTKVKFSDIGSGISISTPIVLALLDYDGQIVNLNNEDQVSVLSPSGSNSSILGVSSVTLEAGIATIDGIIFVDEPGIQNSTFLLSTDAIDRVKVSTVFPSENFSNEITVNFRYCQPGEEITSSRTCRQCDAGTYSLLWNSTSCDKCMNNADCLGQNQISVNPGYWRATQESTFIAECIFKAACDGGFSNNTTHPVHCAAGYQGELCGQCYVDQNVKYRKVSNVQCSKCPSPILNAILIVGVGVLVFVFVMMLIVININKTRESQLSVLLRIMTNYLQLIFASLSLSSSYPTSMVTFFEITGRFGDASGTFLSIDCFVRDYDITGPFESNAVFKLFLLMLLPIILFAVVATIWIGLYCLKRKYVKSLQRNLVISFISIVFLLHPKLTEQSLTLFRCVKIDEGDSRVRLDTHFECYSSNHLLWISTISVPIIVIWVISCPLAALILLYKYLKAPYDNKVKQYFMILYQGLNRDKFYWEFVNTARKILILIIFPFSTSMKMLIAVSGLVIFARIQIRLQPYTDTENNKIEISAINAGILTIFSGLLYSQDEGIGLLDTATMIFCLVLNAHFFVNWLYLLVKSMQDSSKFSQFLFKFLTYLLCREKDQKKPTKNNKNTSKPKPHKTKFKKHKRRIGLKRSKKAKTRPKPETSQKYPPSHPNNDDEVLFSSKNIQQYLQHTQKQKSSSRLKILDNYPPKSPCEDPAGRKKPLEEEENTPFYNEIMGISEKSERKEYSIQNYSEREDAFGREFSARIGLSESRDYSERKDMPSVRTNRSLFRIRKGIKYTD</sequence>
<feature type="transmembrane region" description="Helical" evidence="2">
    <location>
        <begin position="1844"/>
        <end position="1864"/>
    </location>
</feature>
<accession>A0AAD1XGQ1</accession>
<keyword evidence="5" id="KW-1185">Reference proteome</keyword>
<dbReference type="CDD" id="cd00185">
    <property type="entry name" value="TNFRSF"/>
    <property type="match status" value="1"/>
</dbReference>
<feature type="transmembrane region" description="Helical" evidence="2">
    <location>
        <begin position="1519"/>
        <end position="1542"/>
    </location>
</feature>
<protein>
    <submittedName>
        <fullName evidence="4">Uncharacterized protein</fullName>
    </submittedName>
</protein>
<dbReference type="PANTHER" id="PTHR11319:SF35">
    <property type="entry name" value="OUTER MEMBRANE PROTEIN PMPC-RELATED"/>
    <property type="match status" value="1"/>
</dbReference>
<feature type="transmembrane region" description="Helical" evidence="2">
    <location>
        <begin position="1771"/>
        <end position="1795"/>
    </location>
</feature>
<dbReference type="SMART" id="SM00261">
    <property type="entry name" value="FU"/>
    <property type="match status" value="2"/>
</dbReference>
<feature type="region of interest" description="Disordered" evidence="1">
    <location>
        <begin position="1892"/>
        <end position="1998"/>
    </location>
</feature>
<dbReference type="PANTHER" id="PTHR11319">
    <property type="entry name" value="G PROTEIN-COUPLED RECEPTOR-RELATED"/>
    <property type="match status" value="1"/>
</dbReference>
<dbReference type="Proteomes" id="UP001295684">
    <property type="component" value="Unassembled WGS sequence"/>
</dbReference>
<feature type="transmembrane region" description="Helical" evidence="2">
    <location>
        <begin position="1706"/>
        <end position="1733"/>
    </location>
</feature>
<feature type="compositionally biased region" description="Basic and acidic residues" evidence="1">
    <location>
        <begin position="1983"/>
        <end position="1994"/>
    </location>
</feature>
<keyword evidence="2" id="KW-0472">Membrane</keyword>
<dbReference type="CDD" id="cd00064">
    <property type="entry name" value="FU"/>
    <property type="match status" value="1"/>
</dbReference>
<name>A0AAD1XGQ1_EUPCR</name>
<feature type="transmembrane region" description="Helical" evidence="2">
    <location>
        <begin position="1621"/>
        <end position="1645"/>
    </location>
</feature>
<dbReference type="EMBL" id="CAMPGE010012787">
    <property type="protein sequence ID" value="CAI2371546.1"/>
    <property type="molecule type" value="Genomic_DNA"/>
</dbReference>
<feature type="compositionally biased region" description="Polar residues" evidence="1">
    <location>
        <begin position="1952"/>
        <end position="1963"/>
    </location>
</feature>
<dbReference type="InterPro" id="IPR011050">
    <property type="entry name" value="Pectin_lyase_fold/virulence"/>
</dbReference>
<feature type="compositionally biased region" description="Basic residues" evidence="1">
    <location>
        <begin position="1902"/>
        <end position="1929"/>
    </location>
</feature>
<keyword evidence="3" id="KW-0732">Signal</keyword>
<evidence type="ECO:0000256" key="1">
    <source>
        <dbReference type="SAM" id="MobiDB-lite"/>
    </source>
</evidence>
<evidence type="ECO:0000313" key="5">
    <source>
        <dbReference type="Proteomes" id="UP001295684"/>
    </source>
</evidence>
<feature type="signal peptide" evidence="3">
    <location>
        <begin position="1"/>
        <end position="16"/>
    </location>
</feature>
<dbReference type="InterPro" id="IPR009030">
    <property type="entry name" value="Growth_fac_rcpt_cys_sf"/>
</dbReference>
<feature type="chain" id="PRO_5042235669" evidence="3">
    <location>
        <begin position="17"/>
        <end position="2072"/>
    </location>
</feature>
<feature type="transmembrane region" description="Helical" evidence="2">
    <location>
        <begin position="1815"/>
        <end position="1832"/>
    </location>
</feature>
<evidence type="ECO:0000313" key="4">
    <source>
        <dbReference type="EMBL" id="CAI2371546.1"/>
    </source>
</evidence>
<evidence type="ECO:0000256" key="3">
    <source>
        <dbReference type="SAM" id="SignalP"/>
    </source>
</evidence>
<dbReference type="Gene3D" id="2.10.220.10">
    <property type="entry name" value="Hormone Receptor, Insulin-like Growth Factor Receptor 1, Chain A, domain 2"/>
    <property type="match status" value="1"/>
</dbReference>
<comment type="caution">
    <text evidence="4">The sequence shown here is derived from an EMBL/GenBank/DDBJ whole genome shotgun (WGS) entry which is preliminary data.</text>
</comment>
<dbReference type="Gene3D" id="2.10.50.10">
    <property type="entry name" value="Tumor Necrosis Factor Receptor, subunit A, domain 2"/>
    <property type="match status" value="1"/>
</dbReference>
<reference evidence="4" key="1">
    <citation type="submission" date="2023-07" db="EMBL/GenBank/DDBJ databases">
        <authorList>
            <consortium name="AG Swart"/>
            <person name="Singh M."/>
            <person name="Singh A."/>
            <person name="Seah K."/>
            <person name="Emmerich C."/>
        </authorList>
    </citation>
    <scope>NUCLEOTIDE SEQUENCE</scope>
    <source>
        <strain evidence="4">DP1</strain>
    </source>
</reference>
<keyword evidence="2" id="KW-0812">Transmembrane</keyword>